<dbReference type="InterPro" id="IPR015340">
    <property type="entry name" value="A_amylase_C_dom"/>
</dbReference>
<name>A0A2T2P3Q6_CORCC</name>
<evidence type="ECO:0000256" key="13">
    <source>
        <dbReference type="PIRSR" id="PIRSR001024-1"/>
    </source>
</evidence>
<feature type="disulfide bond" evidence="16">
    <location>
        <begin position="456"/>
        <end position="491"/>
    </location>
</feature>
<evidence type="ECO:0000256" key="2">
    <source>
        <dbReference type="ARBA" id="ARBA00001913"/>
    </source>
</evidence>
<feature type="binding site" evidence="17">
    <location>
        <position position="360"/>
    </location>
    <ligand>
        <name>substrate</name>
    </ligand>
</feature>
<evidence type="ECO:0000313" key="19">
    <source>
        <dbReference type="EMBL" id="PSN72269.1"/>
    </source>
</evidence>
<feature type="binding site" evidence="15">
    <location>
        <position position="137"/>
    </location>
    <ligand>
        <name>Ca(2+)</name>
        <dbReference type="ChEBI" id="CHEBI:29108"/>
        <label>1</label>
    </ligand>
</feature>
<feature type="active site" description="Nucleophile" evidence="13">
    <location>
        <position position="222"/>
    </location>
</feature>
<dbReference type="PANTHER" id="PTHR10357:SF215">
    <property type="entry name" value="ALPHA-AMYLASE 1"/>
    <property type="match status" value="1"/>
</dbReference>
<dbReference type="STRING" id="1448308.A0A2T2P3Q6"/>
<feature type="binding site" evidence="17">
    <location>
        <position position="220"/>
    </location>
    <ligand>
        <name>substrate</name>
    </ligand>
</feature>
<evidence type="ECO:0000256" key="16">
    <source>
        <dbReference type="PIRSR" id="PIRSR001024-4"/>
    </source>
</evidence>
<evidence type="ECO:0000256" key="6">
    <source>
        <dbReference type="ARBA" id="ARBA00022729"/>
    </source>
</evidence>
<evidence type="ECO:0000256" key="4">
    <source>
        <dbReference type="ARBA" id="ARBA00012595"/>
    </source>
</evidence>
<feature type="binding site" evidence="15">
    <location>
        <position position="226"/>
    </location>
    <ligand>
        <name>Ca(2+)</name>
        <dbReference type="ChEBI" id="CHEBI:29108"/>
        <label>1</label>
    </ligand>
</feature>
<proteinExistence type="inferred from homology"/>
<evidence type="ECO:0000256" key="3">
    <source>
        <dbReference type="ARBA" id="ARBA00008061"/>
    </source>
</evidence>
<dbReference type="EC" id="3.2.1.1" evidence="4"/>
<feature type="binding site" evidence="15">
    <location>
        <position position="246"/>
    </location>
    <ligand>
        <name>Ca(2+)</name>
        <dbReference type="ChEBI" id="CHEBI:29108"/>
        <label>2</label>
    </ligand>
</feature>
<dbReference type="AlphaFoldDB" id="A0A2T2P3Q6"/>
<dbReference type="InterPro" id="IPR013777">
    <property type="entry name" value="A-amylase-like"/>
</dbReference>
<evidence type="ECO:0000256" key="17">
    <source>
        <dbReference type="PIRSR" id="PIRSR001024-5"/>
    </source>
</evidence>
<dbReference type="GO" id="GO:0005509">
    <property type="term" value="F:calcium ion binding"/>
    <property type="evidence" value="ECO:0007669"/>
    <property type="project" value="InterPro"/>
</dbReference>
<comment type="catalytic activity">
    <reaction evidence="1">
        <text>Endohydrolysis of (1-&gt;4)-alpha-D-glucosidic linkages in polysaccharides containing three or more (1-&gt;4)-alpha-linked D-glucose units.</text>
        <dbReference type="EC" id="3.2.1.1"/>
    </reaction>
</comment>
<dbReference type="SUPFAM" id="SSF51445">
    <property type="entry name" value="(Trans)glycosidases"/>
    <property type="match status" value="1"/>
</dbReference>
<gene>
    <name evidence="19" type="ORF">BS50DRAFT_483726</name>
</gene>
<evidence type="ECO:0000256" key="12">
    <source>
        <dbReference type="ARBA" id="ARBA00023295"/>
    </source>
</evidence>
<comment type="similarity">
    <text evidence="3">Belongs to the glycosyl hydrolase 13 family.</text>
</comment>
<reference evidence="19 20" key="1">
    <citation type="journal article" date="2018" name="Front. Microbiol.">
        <title>Genome-Wide Analysis of Corynespora cassiicola Leaf Fall Disease Putative Effectors.</title>
        <authorList>
            <person name="Lopez D."/>
            <person name="Ribeiro S."/>
            <person name="Label P."/>
            <person name="Fumanal B."/>
            <person name="Venisse J.S."/>
            <person name="Kohler A."/>
            <person name="de Oliveira R.R."/>
            <person name="Labutti K."/>
            <person name="Lipzen A."/>
            <person name="Lail K."/>
            <person name="Bauer D."/>
            <person name="Ohm R.A."/>
            <person name="Barry K.W."/>
            <person name="Spatafora J."/>
            <person name="Grigoriev I.V."/>
            <person name="Martin F.M."/>
            <person name="Pujade-Renaud V."/>
        </authorList>
    </citation>
    <scope>NUCLEOTIDE SEQUENCE [LARGE SCALE GENOMIC DNA]</scope>
    <source>
        <strain evidence="19 20">Philippines</strain>
    </source>
</reference>
<accession>A0A2T2P3Q6</accession>
<evidence type="ECO:0000256" key="1">
    <source>
        <dbReference type="ARBA" id="ARBA00000548"/>
    </source>
</evidence>
<feature type="binding site" evidence="17">
    <location>
        <position position="313"/>
    </location>
    <ligand>
        <name>substrate</name>
    </ligand>
</feature>
<organism evidence="19 20">
    <name type="scientific">Corynespora cassiicola Philippines</name>
    <dbReference type="NCBI Taxonomy" id="1448308"/>
    <lineage>
        <taxon>Eukaryota</taxon>
        <taxon>Fungi</taxon>
        <taxon>Dikarya</taxon>
        <taxon>Ascomycota</taxon>
        <taxon>Pezizomycotina</taxon>
        <taxon>Dothideomycetes</taxon>
        <taxon>Pleosporomycetidae</taxon>
        <taxon>Pleosporales</taxon>
        <taxon>Corynesporascaceae</taxon>
        <taxon>Corynespora</taxon>
    </lineage>
</organism>
<feature type="binding site" evidence="15">
    <location>
        <position position="178"/>
    </location>
    <ligand>
        <name>Ca(2+)</name>
        <dbReference type="ChEBI" id="CHEBI:29108"/>
        <label>1</label>
    </ligand>
</feature>
<dbReference type="InterPro" id="IPR017853">
    <property type="entry name" value="GH"/>
</dbReference>
<evidence type="ECO:0000256" key="8">
    <source>
        <dbReference type="ARBA" id="ARBA00022837"/>
    </source>
</evidence>
<evidence type="ECO:0000256" key="14">
    <source>
        <dbReference type="PIRSR" id="PIRSR001024-2"/>
    </source>
</evidence>
<keyword evidence="5 15" id="KW-0479">Metal-binding</keyword>
<dbReference type="Gene3D" id="2.60.40.1180">
    <property type="entry name" value="Golgi alpha-mannosidase II"/>
    <property type="match status" value="1"/>
</dbReference>
<dbReference type="Gene3D" id="3.20.20.80">
    <property type="entry name" value="Glycosidases"/>
    <property type="match status" value="1"/>
</dbReference>
<dbReference type="FunFam" id="3.20.20.80:FF:000120">
    <property type="entry name" value="Alpha-amylase A"/>
    <property type="match status" value="1"/>
</dbReference>
<evidence type="ECO:0000259" key="18">
    <source>
        <dbReference type="SMART" id="SM00642"/>
    </source>
</evidence>
<dbReference type="GO" id="GO:0016052">
    <property type="term" value="P:carbohydrate catabolic process"/>
    <property type="evidence" value="ECO:0007669"/>
    <property type="project" value="InterPro"/>
</dbReference>
<keyword evidence="20" id="KW-1185">Reference proteome</keyword>
<dbReference type="Proteomes" id="UP000240883">
    <property type="component" value="Unassembled WGS sequence"/>
</dbReference>
<dbReference type="InterPro" id="IPR013780">
    <property type="entry name" value="Glyco_hydro_b"/>
</dbReference>
<keyword evidence="12" id="KW-0326">Glycosidase</keyword>
<feature type="binding site" evidence="17">
    <location>
        <position position="99"/>
    </location>
    <ligand>
        <name>substrate</name>
    </ligand>
</feature>
<feature type="binding site" evidence="15">
    <location>
        <position position="222"/>
    </location>
    <ligand>
        <name>Ca(2+)</name>
        <dbReference type="ChEBI" id="CHEBI:29108"/>
        <label>2</label>
    </ligand>
</feature>
<dbReference type="EMBL" id="KZ678130">
    <property type="protein sequence ID" value="PSN72269.1"/>
    <property type="molecule type" value="Genomic_DNA"/>
</dbReference>
<evidence type="ECO:0000313" key="20">
    <source>
        <dbReference type="Proteomes" id="UP000240883"/>
    </source>
</evidence>
<evidence type="ECO:0000256" key="9">
    <source>
        <dbReference type="ARBA" id="ARBA00023157"/>
    </source>
</evidence>
<feature type="binding site" evidence="17">
    <location>
        <position position="138"/>
    </location>
    <ligand>
        <name>substrate</name>
    </ligand>
</feature>
<feature type="binding site" evidence="15">
    <location>
        <position position="191"/>
    </location>
    <ligand>
        <name>Ca(2+)</name>
        <dbReference type="ChEBI" id="CHEBI:29108"/>
        <label>1</label>
    </ligand>
</feature>
<dbReference type="PANTHER" id="PTHR10357">
    <property type="entry name" value="ALPHA-AMYLASE FAMILY MEMBER"/>
    <property type="match status" value="1"/>
</dbReference>
<dbReference type="Pfam" id="PF00128">
    <property type="entry name" value="Alpha-amylase"/>
    <property type="match status" value="1"/>
</dbReference>
<feature type="active site" description="Proton donor" evidence="13">
    <location>
        <position position="246"/>
    </location>
</feature>
<evidence type="ECO:0000256" key="11">
    <source>
        <dbReference type="ARBA" id="ARBA00023277"/>
    </source>
</evidence>
<sequence>MRFDITLACVVAGVNAATSKQWRSRSIYQLLTDRFARTDGNTTAICNVTDGNYCGGTWRGIINQLDYIQSMGFTAIWISPVTENLPERTVYGYAYHGYWQQDIYKLNKNFGTAYDLKALSKALHERGMYLMVDVVTNHYGWNGSNSTVDYSRFQPFDDSKYFHDYCAITDYSNQTMVENCWLGDPNVELPDLRTEDHEVSGFYNRWISELVSNYSIDGLRLDTVKHVGKPFWSTFSQTAGVFCTGEVFSGDPTYVCDYQNSLDSVLNYPLYYPIIAFLNSTNGTTVPLMNTLTTMKSDCKDISTLGTFSENHDLPRFASHTQDRSLAKNALALTLLWDGIPIVYAGQEQHYAGYGDPWNREATWLANYSQQSELYQLVAAINQVRNHALFVDPSYSMYNLHVIYNTTNTLALRKGRGPNQIVSVYTNTGFSAPASTLMLNSTGWSAGTAVIEILTCDKRTVSSDGNLAVFMKDGAPRVYFAGKAARGSGICGVGLDSADRSGTIGHQVSIAVARDKQRGQERKATIAAVKVVADAAVS</sequence>
<feature type="disulfide bond" evidence="16">
    <location>
        <begin position="256"/>
        <end position="299"/>
    </location>
</feature>
<dbReference type="OrthoDB" id="204980at2759"/>
<keyword evidence="7" id="KW-0378">Hydrolase</keyword>
<feature type="site" description="Transition state stabilizer" evidence="14">
    <location>
        <position position="313"/>
    </location>
</feature>
<dbReference type="PIRSF" id="PIRSF001024">
    <property type="entry name" value="Alph-amyl_fung"/>
    <property type="match status" value="1"/>
</dbReference>
<dbReference type="GO" id="GO:0004556">
    <property type="term" value="F:alpha-amylase activity"/>
    <property type="evidence" value="ECO:0007669"/>
    <property type="project" value="UniProtKB-EC"/>
</dbReference>
<dbReference type="CDD" id="cd11319">
    <property type="entry name" value="AmyAc_euk_AmyA"/>
    <property type="match status" value="1"/>
</dbReference>
<comment type="cofactor">
    <cofactor evidence="2">
        <name>Ca(2+)</name>
        <dbReference type="ChEBI" id="CHEBI:29108"/>
    </cofactor>
</comment>
<dbReference type="Pfam" id="PF09260">
    <property type="entry name" value="A_amylase_dom_C"/>
    <property type="match status" value="1"/>
</dbReference>
<protein>
    <recommendedName>
        <fullName evidence="4">alpha-amylase</fullName>
        <ecNumber evidence="4">3.2.1.1</ecNumber>
    </recommendedName>
</protein>
<feature type="domain" description="Glycosyl hydrolase family 13 catalytic" evidence="18">
    <location>
        <begin position="29"/>
        <end position="385"/>
    </location>
</feature>
<evidence type="ECO:0000256" key="10">
    <source>
        <dbReference type="ARBA" id="ARBA00023180"/>
    </source>
</evidence>
<keyword evidence="11" id="KW-0119">Carbohydrate metabolism</keyword>
<dbReference type="InterPro" id="IPR006047">
    <property type="entry name" value="GH13_cat_dom"/>
</dbReference>
<evidence type="ECO:0000256" key="15">
    <source>
        <dbReference type="PIRSR" id="PIRSR001024-3"/>
    </source>
</evidence>
<feature type="binding site" evidence="17">
    <location>
        <position position="250"/>
    </location>
    <ligand>
        <name>substrate</name>
    </ligand>
</feature>
<keyword evidence="10" id="KW-0325">Glycoprotein</keyword>
<feature type="disulfide bond" evidence="16">
    <location>
        <begin position="166"/>
        <end position="180"/>
    </location>
</feature>
<dbReference type="SMART" id="SM00642">
    <property type="entry name" value="Aamy"/>
    <property type="match status" value="1"/>
</dbReference>
<dbReference type="SUPFAM" id="SSF51011">
    <property type="entry name" value="Glycosyl hydrolase domain"/>
    <property type="match status" value="1"/>
</dbReference>
<keyword evidence="9 16" id="KW-1015">Disulfide bond</keyword>
<feature type="disulfide bond" evidence="16">
    <location>
        <begin position="46"/>
        <end position="54"/>
    </location>
</feature>
<keyword evidence="6" id="KW-0732">Signal</keyword>
<keyword evidence="8 15" id="KW-0106">Calcium</keyword>
<evidence type="ECO:0000256" key="5">
    <source>
        <dbReference type="ARBA" id="ARBA00022723"/>
    </source>
</evidence>
<evidence type="ECO:0000256" key="7">
    <source>
        <dbReference type="ARBA" id="ARBA00022801"/>
    </source>
</evidence>